<organism evidence="1 2">
    <name type="scientific">Podarcis lilfordi</name>
    <name type="common">Lilford's wall lizard</name>
    <dbReference type="NCBI Taxonomy" id="74358"/>
    <lineage>
        <taxon>Eukaryota</taxon>
        <taxon>Metazoa</taxon>
        <taxon>Chordata</taxon>
        <taxon>Craniata</taxon>
        <taxon>Vertebrata</taxon>
        <taxon>Euteleostomi</taxon>
        <taxon>Lepidosauria</taxon>
        <taxon>Squamata</taxon>
        <taxon>Bifurcata</taxon>
        <taxon>Unidentata</taxon>
        <taxon>Episquamata</taxon>
        <taxon>Laterata</taxon>
        <taxon>Lacertibaenia</taxon>
        <taxon>Lacertidae</taxon>
        <taxon>Podarcis</taxon>
    </lineage>
</organism>
<evidence type="ECO:0000313" key="2">
    <source>
        <dbReference type="Proteomes" id="UP001178461"/>
    </source>
</evidence>
<protein>
    <submittedName>
        <fullName evidence="1">Uncharacterized protein</fullName>
    </submittedName>
</protein>
<keyword evidence="2" id="KW-1185">Reference proteome</keyword>
<evidence type="ECO:0000313" key="1">
    <source>
        <dbReference type="EMBL" id="CAI5765677.1"/>
    </source>
</evidence>
<dbReference type="EMBL" id="OX395127">
    <property type="protein sequence ID" value="CAI5765677.1"/>
    <property type="molecule type" value="Genomic_DNA"/>
</dbReference>
<dbReference type="Proteomes" id="UP001178461">
    <property type="component" value="Chromosome 2"/>
</dbReference>
<accession>A0AA35JT51</accession>
<name>A0AA35JT51_9SAUR</name>
<proteinExistence type="predicted"/>
<reference evidence="1" key="1">
    <citation type="submission" date="2022-12" db="EMBL/GenBank/DDBJ databases">
        <authorList>
            <person name="Alioto T."/>
            <person name="Alioto T."/>
            <person name="Gomez Garrido J."/>
        </authorList>
    </citation>
    <scope>NUCLEOTIDE SEQUENCE</scope>
</reference>
<gene>
    <name evidence="1" type="ORF">PODLI_1B027356</name>
</gene>
<sequence length="71" mass="8273">MSGFEEITWHVPRSAPNCSHFKSQWLAEKDSWWELQCKRIMDAAALSRVQPHWHLLRTVKRVGVLSARSKG</sequence>
<dbReference type="AlphaFoldDB" id="A0AA35JT51"/>